<dbReference type="AlphaFoldDB" id="A0ABC9Z607"/>
<dbReference type="EMBL" id="BBYQ01000198">
    <property type="protein sequence ID" value="GAP32992.1"/>
    <property type="molecule type" value="Genomic_DNA"/>
</dbReference>
<keyword evidence="2" id="KW-1185">Reference proteome</keyword>
<evidence type="ECO:0000313" key="2">
    <source>
        <dbReference type="Proteomes" id="UP000037179"/>
    </source>
</evidence>
<gene>
    <name evidence="1" type="ORF">NSK11_contig00198-0009</name>
</gene>
<comment type="caution">
    <text evidence="1">The sequence shown here is derived from an EMBL/GenBank/DDBJ whole genome shotgun (WGS) entry which is preliminary data.</text>
</comment>
<reference evidence="2" key="1">
    <citation type="submission" date="2015-07" db="EMBL/GenBank/DDBJ databases">
        <title>Nocardia seriolae U-1 whole genome shotgun sequence.</title>
        <authorList>
            <person name="Imajoh M."/>
            <person name="Fukumoto Y."/>
            <person name="Sukeda M."/>
            <person name="Yamane J."/>
            <person name="Yamasaki K."/>
            <person name="Shimizu M."/>
            <person name="Ohnishi K."/>
            <person name="Oshima S."/>
        </authorList>
    </citation>
    <scope>NUCLEOTIDE SEQUENCE [LARGE SCALE GENOMIC DNA]</scope>
    <source>
        <strain evidence="2">U-1</strain>
    </source>
</reference>
<organism evidence="1 2">
    <name type="scientific">Nocardia seriolae</name>
    <dbReference type="NCBI Taxonomy" id="37332"/>
    <lineage>
        <taxon>Bacteria</taxon>
        <taxon>Bacillati</taxon>
        <taxon>Actinomycetota</taxon>
        <taxon>Actinomycetes</taxon>
        <taxon>Mycobacteriales</taxon>
        <taxon>Nocardiaceae</taxon>
        <taxon>Nocardia</taxon>
    </lineage>
</organism>
<proteinExistence type="predicted"/>
<name>A0ABC9Z607_9NOCA</name>
<accession>A0ABC9Z607</accession>
<reference evidence="1 2" key="2">
    <citation type="journal article" date="2016" name="Genome Announc.">
        <title>Draft Genome Sequence of Erythromycin- and Oxytetracycline-Sensitive Nocardia seriolae Strain U-1 (NBRC 110359).</title>
        <authorList>
            <person name="Imajoh M."/>
            <person name="Sukeda M."/>
            <person name="Shimizu M."/>
            <person name="Yamane J."/>
            <person name="Ohnishi K."/>
            <person name="Oshima S."/>
        </authorList>
    </citation>
    <scope>NUCLEOTIDE SEQUENCE [LARGE SCALE GENOMIC DNA]</scope>
    <source>
        <strain evidence="1 2">U-1</strain>
    </source>
</reference>
<dbReference type="Proteomes" id="UP000037179">
    <property type="component" value="Unassembled WGS sequence"/>
</dbReference>
<evidence type="ECO:0008006" key="3">
    <source>
        <dbReference type="Google" id="ProtNLM"/>
    </source>
</evidence>
<protein>
    <recommendedName>
        <fullName evidence="3">Acyl-CoA dehydrogenase</fullName>
    </recommendedName>
</protein>
<sequence>MITVRETEGVVAEALPLIAADASSTVRLSFEGARVPASRLIGVRSVGEFAAGRGSLTDWVNGALALGVLSRCVRQLRDLGVESASYEDRFAELRGHFATAAGDAEATYALRADVAEAAVITAAAGVVAAGSKATLAGSTPERMMRQATFALVCTTRDPIRDALLDRLDPAGTSRIRPAV</sequence>
<evidence type="ECO:0000313" key="1">
    <source>
        <dbReference type="EMBL" id="GAP32992.1"/>
    </source>
</evidence>